<dbReference type="Gene3D" id="3.50.50.60">
    <property type="entry name" value="FAD/NAD(P)-binding domain"/>
    <property type="match status" value="1"/>
</dbReference>
<name>A0AAV8XGC7_9CUCU</name>
<dbReference type="SUPFAM" id="SSF51905">
    <property type="entry name" value="FAD/NAD(P)-binding domain"/>
    <property type="match status" value="1"/>
</dbReference>
<dbReference type="PANTHER" id="PTHR11552:SF227">
    <property type="entry name" value="GLUCOSE DEHYDROGENASE [FAD, QUINONE]-LIKE PROTEIN"/>
    <property type="match status" value="1"/>
</dbReference>
<dbReference type="InterPro" id="IPR036188">
    <property type="entry name" value="FAD/NAD-bd_sf"/>
</dbReference>
<comment type="caution">
    <text evidence="2">The sequence shown here is derived from an EMBL/GenBank/DDBJ whole genome shotgun (WGS) entry which is preliminary data.</text>
</comment>
<proteinExistence type="inferred from homology"/>
<evidence type="ECO:0008006" key="4">
    <source>
        <dbReference type="Google" id="ProtNLM"/>
    </source>
</evidence>
<evidence type="ECO:0000313" key="3">
    <source>
        <dbReference type="Proteomes" id="UP001162156"/>
    </source>
</evidence>
<evidence type="ECO:0000256" key="1">
    <source>
        <dbReference type="ARBA" id="ARBA00010790"/>
    </source>
</evidence>
<dbReference type="Proteomes" id="UP001162156">
    <property type="component" value="Unassembled WGS sequence"/>
</dbReference>
<gene>
    <name evidence="2" type="ORF">NQ314_011808</name>
</gene>
<evidence type="ECO:0000313" key="2">
    <source>
        <dbReference type="EMBL" id="KAJ8937529.1"/>
    </source>
</evidence>
<dbReference type="GO" id="GO:0050660">
    <property type="term" value="F:flavin adenine dinucleotide binding"/>
    <property type="evidence" value="ECO:0007669"/>
    <property type="project" value="InterPro"/>
</dbReference>
<reference evidence="2" key="1">
    <citation type="journal article" date="2023" name="Insect Mol. Biol.">
        <title>Genome sequencing provides insights into the evolution of gene families encoding plant cell wall-degrading enzymes in longhorned beetles.</title>
        <authorList>
            <person name="Shin N.R."/>
            <person name="Okamura Y."/>
            <person name="Kirsch R."/>
            <person name="Pauchet Y."/>
        </authorList>
    </citation>
    <scope>NUCLEOTIDE SEQUENCE</scope>
    <source>
        <tissue evidence="2">Midgut</tissue>
    </source>
</reference>
<dbReference type="AlphaFoldDB" id="A0AAV8XGC7"/>
<sequence length="74" mass="8287">MNAEEFDFIIVGSGASGSAIANRLSEIPEWRVLLLEAGAAETTITQVPSMQPYLRTSKYNWGYKTTPTKYVLFR</sequence>
<dbReference type="PANTHER" id="PTHR11552">
    <property type="entry name" value="GLUCOSE-METHANOL-CHOLINE GMC OXIDOREDUCTASE"/>
    <property type="match status" value="1"/>
</dbReference>
<dbReference type="GO" id="GO:0016491">
    <property type="term" value="F:oxidoreductase activity"/>
    <property type="evidence" value="ECO:0007669"/>
    <property type="project" value="TreeGrafter"/>
</dbReference>
<accession>A0AAV8XGC7</accession>
<dbReference type="EMBL" id="JANEYF010003315">
    <property type="protein sequence ID" value="KAJ8937529.1"/>
    <property type="molecule type" value="Genomic_DNA"/>
</dbReference>
<protein>
    <recommendedName>
        <fullName evidence="4">Glucose-methanol-choline oxidoreductase N-terminal domain-containing protein</fullName>
    </recommendedName>
</protein>
<organism evidence="2 3">
    <name type="scientific">Rhamnusium bicolor</name>
    <dbReference type="NCBI Taxonomy" id="1586634"/>
    <lineage>
        <taxon>Eukaryota</taxon>
        <taxon>Metazoa</taxon>
        <taxon>Ecdysozoa</taxon>
        <taxon>Arthropoda</taxon>
        <taxon>Hexapoda</taxon>
        <taxon>Insecta</taxon>
        <taxon>Pterygota</taxon>
        <taxon>Neoptera</taxon>
        <taxon>Endopterygota</taxon>
        <taxon>Coleoptera</taxon>
        <taxon>Polyphaga</taxon>
        <taxon>Cucujiformia</taxon>
        <taxon>Chrysomeloidea</taxon>
        <taxon>Cerambycidae</taxon>
        <taxon>Lepturinae</taxon>
        <taxon>Rhagiini</taxon>
        <taxon>Rhamnusium</taxon>
    </lineage>
</organism>
<dbReference type="InterPro" id="IPR012132">
    <property type="entry name" value="GMC_OxRdtase"/>
</dbReference>
<keyword evidence="3" id="KW-1185">Reference proteome</keyword>
<comment type="similarity">
    <text evidence="1">Belongs to the GMC oxidoreductase family.</text>
</comment>